<organism evidence="2 3">
    <name type="scientific">Rickenella mellea</name>
    <dbReference type="NCBI Taxonomy" id="50990"/>
    <lineage>
        <taxon>Eukaryota</taxon>
        <taxon>Fungi</taxon>
        <taxon>Dikarya</taxon>
        <taxon>Basidiomycota</taxon>
        <taxon>Agaricomycotina</taxon>
        <taxon>Agaricomycetes</taxon>
        <taxon>Hymenochaetales</taxon>
        <taxon>Rickenellaceae</taxon>
        <taxon>Rickenella</taxon>
    </lineage>
</organism>
<proteinExistence type="predicted"/>
<dbReference type="AlphaFoldDB" id="A0A4Y7PUV3"/>
<dbReference type="VEuPathDB" id="FungiDB:BD410DRAFT_830693"/>
<feature type="chain" id="PRO_5021242300" evidence="1">
    <location>
        <begin position="24"/>
        <end position="264"/>
    </location>
</feature>
<dbReference type="STRING" id="50990.A0A4Y7PUV3"/>
<evidence type="ECO:0000256" key="1">
    <source>
        <dbReference type="SAM" id="SignalP"/>
    </source>
</evidence>
<feature type="signal peptide" evidence="1">
    <location>
        <begin position="1"/>
        <end position="23"/>
    </location>
</feature>
<keyword evidence="3" id="KW-1185">Reference proteome</keyword>
<dbReference type="Proteomes" id="UP000294933">
    <property type="component" value="Unassembled WGS sequence"/>
</dbReference>
<protein>
    <submittedName>
        <fullName evidence="2">Uncharacterized protein</fullName>
    </submittedName>
</protein>
<dbReference type="EMBL" id="ML170203">
    <property type="protein sequence ID" value="TDL18831.1"/>
    <property type="molecule type" value="Genomic_DNA"/>
</dbReference>
<sequence>MRIFMFSLCQLFILVIGNLVVNAYIPAVPTNDSAKISASVNLSDLSTIQLAWYPQGSYETTVSHQLVGSGSSGVNKGAFVHFSENNLTTDTTTTPWIALVACDFNTSTSSPENDIFTLARARGAVSALLYSEWSEACIINPEYANHKDFDHPIDVFSTKSLPSSRIITSEFLTINQTLFGDFNAERLNGSANVINETLATNVVPSSSYMFATLTAAANITNSTSTNTSTGSTPSRSSGSKASMKTEFVLIVLQVITGATVVVFG</sequence>
<dbReference type="OrthoDB" id="8062037at2759"/>
<evidence type="ECO:0000313" key="2">
    <source>
        <dbReference type="EMBL" id="TDL18831.1"/>
    </source>
</evidence>
<accession>A0A4Y7PUV3</accession>
<keyword evidence="1" id="KW-0732">Signal</keyword>
<name>A0A4Y7PUV3_9AGAM</name>
<evidence type="ECO:0000313" key="3">
    <source>
        <dbReference type="Proteomes" id="UP000294933"/>
    </source>
</evidence>
<gene>
    <name evidence="2" type="ORF">BD410DRAFT_830693</name>
</gene>
<reference evidence="2 3" key="1">
    <citation type="submission" date="2018-06" db="EMBL/GenBank/DDBJ databases">
        <title>A transcriptomic atlas of mushroom development highlights an independent origin of complex multicellularity.</title>
        <authorList>
            <consortium name="DOE Joint Genome Institute"/>
            <person name="Krizsan K."/>
            <person name="Almasi E."/>
            <person name="Merenyi Z."/>
            <person name="Sahu N."/>
            <person name="Viragh M."/>
            <person name="Koszo T."/>
            <person name="Mondo S."/>
            <person name="Kiss B."/>
            <person name="Balint B."/>
            <person name="Kues U."/>
            <person name="Barry K."/>
            <person name="Hegedus J.C."/>
            <person name="Henrissat B."/>
            <person name="Johnson J."/>
            <person name="Lipzen A."/>
            <person name="Ohm R."/>
            <person name="Nagy I."/>
            <person name="Pangilinan J."/>
            <person name="Yan J."/>
            <person name="Xiong Y."/>
            <person name="Grigoriev I.V."/>
            <person name="Hibbett D.S."/>
            <person name="Nagy L.G."/>
        </authorList>
    </citation>
    <scope>NUCLEOTIDE SEQUENCE [LARGE SCALE GENOMIC DNA]</scope>
    <source>
        <strain evidence="2 3">SZMC22713</strain>
    </source>
</reference>